<keyword evidence="4" id="KW-0697">Rotamase</keyword>
<evidence type="ECO:0000256" key="2">
    <source>
        <dbReference type="ARBA" id="ARBA00006577"/>
    </source>
</evidence>
<gene>
    <name evidence="6" type="ORF">GCM10009007_18380</name>
</gene>
<proteinExistence type="inferred from homology"/>
<dbReference type="PANTHER" id="PTHR47861:SF4">
    <property type="entry name" value="FKBP-TYPE 16 KDA PEPTIDYL-PROLYL CIS-TRANS ISOMERASE"/>
    <property type="match status" value="1"/>
</dbReference>
<evidence type="ECO:0000256" key="1">
    <source>
        <dbReference type="ARBA" id="ARBA00000971"/>
    </source>
</evidence>
<dbReference type="AlphaFoldDB" id="A0A8J3CNT9"/>
<evidence type="ECO:0000256" key="3">
    <source>
        <dbReference type="ARBA" id="ARBA00013194"/>
    </source>
</evidence>
<dbReference type="GO" id="GO:0003755">
    <property type="term" value="F:peptidyl-prolyl cis-trans isomerase activity"/>
    <property type="evidence" value="ECO:0007669"/>
    <property type="project" value="UniProtKB-KW"/>
</dbReference>
<dbReference type="InterPro" id="IPR046357">
    <property type="entry name" value="PPIase_dom_sf"/>
</dbReference>
<dbReference type="SUPFAM" id="SSF54534">
    <property type="entry name" value="FKBP-like"/>
    <property type="match status" value="1"/>
</dbReference>
<name>A0A8J3CNT9_9BURK</name>
<evidence type="ECO:0000313" key="7">
    <source>
        <dbReference type="Proteomes" id="UP000614287"/>
    </source>
</evidence>
<sequence>MSDFKQVNLPVISEHSHVTLHYRLTVLGDVLSDFLSTFEGNPATVAVGQAQLAPFMESRLLGLSEGAHEVFDVSADEAFGDYNSELLQEVSKSLLLEGNPHVDGFANGDFVEFAMPNGYKMTGIFKGWNEQKDGAFVDFNHPLAGHPIRLEMQIIGVL</sequence>
<accession>A0A8J3CNT9</accession>
<comment type="caution">
    <text evidence="6">The sequence shown here is derived from an EMBL/GenBank/DDBJ whole genome shotgun (WGS) entry which is preliminary data.</text>
</comment>
<organism evidence="6 7">
    <name type="scientific">Formosimonas limnophila</name>
    <dbReference type="NCBI Taxonomy" id="1384487"/>
    <lineage>
        <taxon>Bacteria</taxon>
        <taxon>Pseudomonadati</taxon>
        <taxon>Pseudomonadota</taxon>
        <taxon>Betaproteobacteria</taxon>
        <taxon>Burkholderiales</taxon>
        <taxon>Burkholderiaceae</taxon>
        <taxon>Formosimonas</taxon>
    </lineage>
</organism>
<dbReference type="Proteomes" id="UP000614287">
    <property type="component" value="Unassembled WGS sequence"/>
</dbReference>
<evidence type="ECO:0000256" key="5">
    <source>
        <dbReference type="ARBA" id="ARBA00023235"/>
    </source>
</evidence>
<keyword evidence="5 6" id="KW-0413">Isomerase</keyword>
<dbReference type="Gene3D" id="2.40.10.330">
    <property type="match status" value="1"/>
</dbReference>
<dbReference type="PANTHER" id="PTHR47861">
    <property type="entry name" value="FKBP-TYPE PEPTIDYL-PROLYL CIS-TRANS ISOMERASE SLYD"/>
    <property type="match status" value="1"/>
</dbReference>
<comment type="catalytic activity">
    <reaction evidence="1">
        <text>[protein]-peptidylproline (omega=180) = [protein]-peptidylproline (omega=0)</text>
        <dbReference type="Rhea" id="RHEA:16237"/>
        <dbReference type="Rhea" id="RHEA-COMP:10747"/>
        <dbReference type="Rhea" id="RHEA-COMP:10748"/>
        <dbReference type="ChEBI" id="CHEBI:83833"/>
        <dbReference type="ChEBI" id="CHEBI:83834"/>
        <dbReference type="EC" id="5.2.1.8"/>
    </reaction>
</comment>
<reference evidence="6" key="1">
    <citation type="journal article" date="2014" name="Int. J. Syst. Evol. Microbiol.">
        <title>Complete genome sequence of Corynebacterium casei LMG S-19264T (=DSM 44701T), isolated from a smear-ripened cheese.</title>
        <authorList>
            <consortium name="US DOE Joint Genome Institute (JGI-PGF)"/>
            <person name="Walter F."/>
            <person name="Albersmeier A."/>
            <person name="Kalinowski J."/>
            <person name="Ruckert C."/>
        </authorList>
    </citation>
    <scope>NUCLEOTIDE SEQUENCE</scope>
    <source>
        <strain evidence="6">KCTC 32501</strain>
    </source>
</reference>
<comment type="similarity">
    <text evidence="2">Belongs to the FKBP-type PPIase family.</text>
</comment>
<evidence type="ECO:0000313" key="6">
    <source>
        <dbReference type="EMBL" id="GHA77753.1"/>
    </source>
</evidence>
<keyword evidence="7" id="KW-1185">Reference proteome</keyword>
<evidence type="ECO:0000256" key="4">
    <source>
        <dbReference type="ARBA" id="ARBA00023110"/>
    </source>
</evidence>
<reference evidence="6" key="2">
    <citation type="submission" date="2020-09" db="EMBL/GenBank/DDBJ databases">
        <authorList>
            <person name="Sun Q."/>
            <person name="Kim S."/>
        </authorList>
    </citation>
    <scope>NUCLEOTIDE SEQUENCE</scope>
    <source>
        <strain evidence="6">KCTC 32501</strain>
    </source>
</reference>
<protein>
    <recommendedName>
        <fullName evidence="3">peptidylprolyl isomerase</fullName>
        <ecNumber evidence="3">5.2.1.8</ecNumber>
    </recommendedName>
</protein>
<dbReference type="EC" id="5.2.1.8" evidence="3"/>
<dbReference type="InterPro" id="IPR048261">
    <property type="entry name" value="SlpA/SlyD-like_ins_sf"/>
</dbReference>
<dbReference type="EMBL" id="BMZG01000010">
    <property type="protein sequence ID" value="GHA77753.1"/>
    <property type="molecule type" value="Genomic_DNA"/>
</dbReference>
<dbReference type="Gene3D" id="3.10.50.40">
    <property type="match status" value="1"/>
</dbReference>
<dbReference type="RefSeq" id="WP_189493669.1">
    <property type="nucleotide sequence ID" value="NZ_BMZG01000010.1"/>
</dbReference>